<comment type="caution">
    <text evidence="1">The sequence shown here is derived from an EMBL/GenBank/DDBJ whole genome shotgun (WGS) entry which is preliminary data.</text>
</comment>
<organism evidence="1 2">
    <name type="scientific">Siccirubricoccus soli</name>
    <dbReference type="NCBI Taxonomy" id="2899147"/>
    <lineage>
        <taxon>Bacteria</taxon>
        <taxon>Pseudomonadati</taxon>
        <taxon>Pseudomonadota</taxon>
        <taxon>Alphaproteobacteria</taxon>
        <taxon>Acetobacterales</taxon>
        <taxon>Roseomonadaceae</taxon>
        <taxon>Siccirubricoccus</taxon>
    </lineage>
</organism>
<sequence length="146" mass="15227">MSGAALILDRRRRDAIRPLLPARPAAEWHAALTAEITAGLGAAHAAVLAAPVEEGEEIAWCAAGTRSKAFAELPLADRRALTEALGAILSDIRRLGESGAAPNVAAAWPALREVPDLEAVFAVDGRPVLAAWAHVPARAERPPGLL</sequence>
<dbReference type="Proteomes" id="UP001523392">
    <property type="component" value="Unassembled WGS sequence"/>
</dbReference>
<accession>A0ABT1D6J4</accession>
<name>A0ABT1D6J4_9PROT</name>
<dbReference type="RefSeq" id="WP_252954141.1">
    <property type="nucleotide sequence ID" value="NZ_JAFIRR010000094.1"/>
</dbReference>
<keyword evidence="2" id="KW-1185">Reference proteome</keyword>
<dbReference type="EMBL" id="JAFIRR010000094">
    <property type="protein sequence ID" value="MCO6417499.1"/>
    <property type="molecule type" value="Genomic_DNA"/>
</dbReference>
<reference evidence="1 2" key="1">
    <citation type="submission" date="2021-12" db="EMBL/GenBank/DDBJ databases">
        <title>Siccirubricoccus leaddurans sp. nov., a high concentration Zn2+ tolerance bacterium.</title>
        <authorList>
            <person name="Cao Y."/>
        </authorList>
    </citation>
    <scope>NUCLEOTIDE SEQUENCE [LARGE SCALE GENOMIC DNA]</scope>
    <source>
        <strain evidence="1 2">KC 17139</strain>
    </source>
</reference>
<gene>
    <name evidence="1" type="ORF">JYK14_15210</name>
</gene>
<protein>
    <submittedName>
        <fullName evidence="1">Uncharacterized protein</fullName>
    </submittedName>
</protein>
<proteinExistence type="predicted"/>
<feature type="non-terminal residue" evidence="1">
    <location>
        <position position="146"/>
    </location>
</feature>
<evidence type="ECO:0000313" key="2">
    <source>
        <dbReference type="Proteomes" id="UP001523392"/>
    </source>
</evidence>
<evidence type="ECO:0000313" key="1">
    <source>
        <dbReference type="EMBL" id="MCO6417499.1"/>
    </source>
</evidence>